<dbReference type="PANTHER" id="PTHR43308:SF5">
    <property type="entry name" value="S-LAYER PROTEIN _ PEPTIDOGLYCAN ENDO-BETA-N-ACETYLGLUCOSAMINIDASE"/>
    <property type="match status" value="1"/>
</dbReference>
<feature type="domain" description="SLH" evidence="3">
    <location>
        <begin position="63"/>
        <end position="126"/>
    </location>
</feature>
<feature type="compositionally biased region" description="Polar residues" evidence="1">
    <location>
        <begin position="45"/>
        <end position="56"/>
    </location>
</feature>
<protein>
    <recommendedName>
        <fullName evidence="3">SLH domain-containing protein</fullName>
    </recommendedName>
</protein>
<dbReference type="Pfam" id="PF00395">
    <property type="entry name" value="SLH"/>
    <property type="match status" value="3"/>
</dbReference>
<reference evidence="4" key="1">
    <citation type="submission" date="2021-06" db="EMBL/GenBank/DDBJ databases">
        <authorList>
            <person name="Criscuolo A."/>
        </authorList>
    </citation>
    <scope>NUCLEOTIDE SEQUENCE</scope>
    <source>
        <strain evidence="4">CIP111600</strain>
    </source>
</reference>
<proteinExistence type="predicted"/>
<evidence type="ECO:0000313" key="5">
    <source>
        <dbReference type="Proteomes" id="UP000693672"/>
    </source>
</evidence>
<feature type="compositionally biased region" description="Basic and acidic residues" evidence="1">
    <location>
        <begin position="34"/>
        <end position="44"/>
    </location>
</feature>
<dbReference type="InterPro" id="IPR051465">
    <property type="entry name" value="Cell_Envelope_Struct_Comp"/>
</dbReference>
<dbReference type="InterPro" id="IPR001119">
    <property type="entry name" value="SLH_dom"/>
</dbReference>
<dbReference type="PANTHER" id="PTHR43308">
    <property type="entry name" value="OUTER MEMBRANE PROTEIN ALPHA-RELATED"/>
    <property type="match status" value="1"/>
</dbReference>
<organism evidence="4 5">
    <name type="scientific">Paenibacillus solanacearum</name>
    <dbReference type="NCBI Taxonomy" id="2048548"/>
    <lineage>
        <taxon>Bacteria</taxon>
        <taxon>Bacillati</taxon>
        <taxon>Bacillota</taxon>
        <taxon>Bacilli</taxon>
        <taxon>Bacillales</taxon>
        <taxon>Paenibacillaceae</taxon>
        <taxon>Paenibacillus</taxon>
    </lineage>
</organism>
<evidence type="ECO:0000256" key="1">
    <source>
        <dbReference type="SAM" id="MobiDB-lite"/>
    </source>
</evidence>
<evidence type="ECO:0000259" key="3">
    <source>
        <dbReference type="PROSITE" id="PS51272"/>
    </source>
</evidence>
<evidence type="ECO:0000256" key="2">
    <source>
        <dbReference type="SAM" id="SignalP"/>
    </source>
</evidence>
<dbReference type="PROSITE" id="PS51272">
    <property type="entry name" value="SLH"/>
    <property type="match status" value="3"/>
</dbReference>
<feature type="chain" id="PRO_5037587211" description="SLH domain-containing protein" evidence="2">
    <location>
        <begin position="29"/>
        <end position="731"/>
    </location>
</feature>
<evidence type="ECO:0000313" key="4">
    <source>
        <dbReference type="EMBL" id="CAG7606858.1"/>
    </source>
</evidence>
<keyword evidence="2" id="KW-0732">Signal</keyword>
<feature type="signal peptide" evidence="2">
    <location>
        <begin position="1"/>
        <end position="28"/>
    </location>
</feature>
<name>A0A916JWC5_9BACL</name>
<dbReference type="AlphaFoldDB" id="A0A916JWC5"/>
<keyword evidence="5" id="KW-1185">Reference proteome</keyword>
<sequence>MKHLPMKKLVVTSLTAAMVLGAGTSAFAKDSKDWKDWDNRKDSKQQSSNKNDNRGWNGQKGRLDFKDIQGKDMEWALRYIASLASRNIFDGYSDGTFRPNEKVTRIEAITAAVRLMGLRDQAESATEMATKLNFKDANQVPAWAVGYVSVALKNDLFGEADTMVQPNQPADRLWATTLLVKALKLESEAKTKMNVKLSFSDANKIPAGSVGYVAVSVERGLVNGFEDNTFRPTQPVTRAQIAALLDRAGDQLPGSDVGVVTGTVTTPVVGNVLTLNKNGQTVTLTLDPDAFIYRGGTRVSASALQVGDVVRTRSYNNVIIFAEVTNNVGTWPTQPTQPTLPSATNTGTLTSVVNNNLLTLTNGSQTVSLPLNADALFFRNGAQVNASALQIGDIVSTRSYNNAIVFVEVTQPAGSTGSQPTYTRQLSGTVVSTGSNVLTLVNGGQVESLSLNSSAFLYRSGSKVSVSALQVGDVVSVYAYNNTVAIAEVTQTVTQPSNSNGTLTGTVAAPAYGNTLVVTSGSQNIALNLDTSNAFIFRGGGQTGPGALQAGDVITVRYYNNIVAYAEVTQLAGGSSNQPVVTQTTGTLLSAVSNNTLTVLNGGQASSLTLNAGAFIMRNGVRVNATDLQTGDILNIRSYNNAVIFVEVTQNGSNGNLSFTAVGTFSSKTLNSQGQIATISINQTYTNGTTQTITYTVTSPVTIYGDSSKLVANQQVVLQGTGQTVTTIYIQ</sequence>
<accession>A0A916JWC5</accession>
<gene>
    <name evidence="4" type="ORF">PAESOLCIP111_00899</name>
</gene>
<comment type="caution">
    <text evidence="4">The sequence shown here is derived from an EMBL/GenBank/DDBJ whole genome shotgun (WGS) entry which is preliminary data.</text>
</comment>
<dbReference type="Proteomes" id="UP000693672">
    <property type="component" value="Unassembled WGS sequence"/>
</dbReference>
<dbReference type="EMBL" id="CAJVAS010000003">
    <property type="protein sequence ID" value="CAG7606858.1"/>
    <property type="molecule type" value="Genomic_DNA"/>
</dbReference>
<feature type="region of interest" description="Disordered" evidence="1">
    <location>
        <begin position="34"/>
        <end position="61"/>
    </location>
</feature>
<dbReference type="RefSeq" id="WP_218090735.1">
    <property type="nucleotide sequence ID" value="NZ_CAJVAS010000003.1"/>
</dbReference>
<feature type="domain" description="SLH" evidence="3">
    <location>
        <begin position="196"/>
        <end position="259"/>
    </location>
</feature>
<feature type="domain" description="SLH" evidence="3">
    <location>
        <begin position="131"/>
        <end position="193"/>
    </location>
</feature>